<evidence type="ECO:0000256" key="1">
    <source>
        <dbReference type="SAM" id="Phobius"/>
    </source>
</evidence>
<organism evidence="3 4">
    <name type="scientific">Phytophthora fragariae</name>
    <dbReference type="NCBI Taxonomy" id="53985"/>
    <lineage>
        <taxon>Eukaryota</taxon>
        <taxon>Sar</taxon>
        <taxon>Stramenopiles</taxon>
        <taxon>Oomycota</taxon>
        <taxon>Peronosporomycetes</taxon>
        <taxon>Peronosporales</taxon>
        <taxon>Peronosporaceae</taxon>
        <taxon>Phytophthora</taxon>
    </lineage>
</organism>
<dbReference type="Proteomes" id="UP000486351">
    <property type="component" value="Unassembled WGS sequence"/>
</dbReference>
<name>A0A6G0RY40_9STRA</name>
<sequence>MAEQGLAMLCLMIFDSVAGALQNKTKKLDRCLRILTLLCLPQSVVVVRLWAQMKTRRHHFRMLFVL</sequence>
<evidence type="ECO:0000256" key="2">
    <source>
        <dbReference type="SAM" id="SignalP"/>
    </source>
</evidence>
<feature type="signal peptide" evidence="2">
    <location>
        <begin position="1"/>
        <end position="20"/>
    </location>
</feature>
<dbReference type="EMBL" id="QXFY01000430">
    <property type="protein sequence ID" value="KAE9344612.1"/>
    <property type="molecule type" value="Genomic_DNA"/>
</dbReference>
<protein>
    <recommendedName>
        <fullName evidence="5">Secreted protein</fullName>
    </recommendedName>
</protein>
<keyword evidence="2" id="KW-0732">Signal</keyword>
<evidence type="ECO:0000313" key="4">
    <source>
        <dbReference type="Proteomes" id="UP000486351"/>
    </source>
</evidence>
<feature type="transmembrane region" description="Helical" evidence="1">
    <location>
        <begin position="32"/>
        <end position="51"/>
    </location>
</feature>
<evidence type="ECO:0000313" key="3">
    <source>
        <dbReference type="EMBL" id="KAE9344612.1"/>
    </source>
</evidence>
<evidence type="ECO:0008006" key="5">
    <source>
        <dbReference type="Google" id="ProtNLM"/>
    </source>
</evidence>
<keyword evidence="1" id="KW-0812">Transmembrane</keyword>
<comment type="caution">
    <text evidence="3">The sequence shown here is derived from an EMBL/GenBank/DDBJ whole genome shotgun (WGS) entry which is preliminary data.</text>
</comment>
<keyword evidence="1" id="KW-1133">Transmembrane helix</keyword>
<dbReference type="AlphaFoldDB" id="A0A6G0RY40"/>
<reference evidence="3 4" key="1">
    <citation type="submission" date="2018-09" db="EMBL/GenBank/DDBJ databases">
        <title>Genomic investigation of the strawberry pathogen Phytophthora fragariae indicates pathogenicity is determined by transcriptional variation in three key races.</title>
        <authorList>
            <person name="Adams T.M."/>
            <person name="Armitage A.D."/>
            <person name="Sobczyk M.K."/>
            <person name="Bates H.J."/>
            <person name="Dunwell J.M."/>
            <person name="Nellist C.F."/>
            <person name="Harrison R.J."/>
        </authorList>
    </citation>
    <scope>NUCLEOTIDE SEQUENCE [LARGE SCALE GENOMIC DNA]</scope>
    <source>
        <strain evidence="3 4">NOV-77</strain>
    </source>
</reference>
<feature type="chain" id="PRO_5026065334" description="Secreted protein" evidence="2">
    <location>
        <begin position="21"/>
        <end position="66"/>
    </location>
</feature>
<proteinExistence type="predicted"/>
<accession>A0A6G0RY40</accession>
<gene>
    <name evidence="3" type="ORF">PF008_g9137</name>
</gene>
<keyword evidence="1" id="KW-0472">Membrane</keyword>